<evidence type="ECO:0000313" key="1">
    <source>
        <dbReference type="EMBL" id="KAI3756034.1"/>
    </source>
</evidence>
<dbReference type="EMBL" id="CM042035">
    <property type="protein sequence ID" value="KAI3756034.1"/>
    <property type="molecule type" value="Genomic_DNA"/>
</dbReference>
<evidence type="ECO:0000313" key="2">
    <source>
        <dbReference type="Proteomes" id="UP001056120"/>
    </source>
</evidence>
<comment type="caution">
    <text evidence="1">The sequence shown here is derived from an EMBL/GenBank/DDBJ whole genome shotgun (WGS) entry which is preliminary data.</text>
</comment>
<organism evidence="1 2">
    <name type="scientific">Smallanthus sonchifolius</name>
    <dbReference type="NCBI Taxonomy" id="185202"/>
    <lineage>
        <taxon>Eukaryota</taxon>
        <taxon>Viridiplantae</taxon>
        <taxon>Streptophyta</taxon>
        <taxon>Embryophyta</taxon>
        <taxon>Tracheophyta</taxon>
        <taxon>Spermatophyta</taxon>
        <taxon>Magnoliopsida</taxon>
        <taxon>eudicotyledons</taxon>
        <taxon>Gunneridae</taxon>
        <taxon>Pentapetalae</taxon>
        <taxon>asterids</taxon>
        <taxon>campanulids</taxon>
        <taxon>Asterales</taxon>
        <taxon>Asteraceae</taxon>
        <taxon>Asteroideae</taxon>
        <taxon>Heliantheae alliance</taxon>
        <taxon>Millerieae</taxon>
        <taxon>Smallanthus</taxon>
    </lineage>
</organism>
<protein>
    <submittedName>
        <fullName evidence="1">Uncharacterized protein</fullName>
    </submittedName>
</protein>
<keyword evidence="2" id="KW-1185">Reference proteome</keyword>
<name>A0ACB9EAT1_9ASTR</name>
<proteinExistence type="predicted"/>
<sequence length="294" mass="31656">MVNLKVGDFEKVRLANGHILDVTGMGDINLVTPLGTIWNLKNVRVIPELKTKLISVGQLDEHGLEVRFGNGKWKVVNGNMVIARGKKRGSLYMVEVPAEGVTVPVKQDKVWFVESKAKKVHFANVKLGAKKMSAECVRKFKPVKRIGDSGSTGRGPDTAPKSRWVLKTKVPTGKFSPGDILQGLESGNGPWCISGSGGVCKPVETKDGSVKTGGLKLGGARETLDMGDTGITGSGLLEWCLWIEQSLQVGDCWVMKALGRIGPGPSCALGHQRLGYWTSWGWPDLKKQGLAALS</sequence>
<reference evidence="1 2" key="2">
    <citation type="journal article" date="2022" name="Mol. Ecol. Resour.">
        <title>The genomes of chicory, endive, great burdock and yacon provide insights into Asteraceae paleo-polyploidization history and plant inulin production.</title>
        <authorList>
            <person name="Fan W."/>
            <person name="Wang S."/>
            <person name="Wang H."/>
            <person name="Wang A."/>
            <person name="Jiang F."/>
            <person name="Liu H."/>
            <person name="Zhao H."/>
            <person name="Xu D."/>
            <person name="Zhang Y."/>
        </authorList>
    </citation>
    <scope>NUCLEOTIDE SEQUENCE [LARGE SCALE GENOMIC DNA]</scope>
    <source>
        <strain evidence="2">cv. Yunnan</strain>
        <tissue evidence="1">Leaves</tissue>
    </source>
</reference>
<dbReference type="Proteomes" id="UP001056120">
    <property type="component" value="Linkage Group LG18"/>
</dbReference>
<gene>
    <name evidence="1" type="ORF">L1987_55846</name>
</gene>
<accession>A0ACB9EAT1</accession>
<reference evidence="2" key="1">
    <citation type="journal article" date="2022" name="Mol. Ecol. Resour.">
        <title>The genomes of chicory, endive, great burdock and yacon provide insights into Asteraceae palaeo-polyploidization history and plant inulin production.</title>
        <authorList>
            <person name="Fan W."/>
            <person name="Wang S."/>
            <person name="Wang H."/>
            <person name="Wang A."/>
            <person name="Jiang F."/>
            <person name="Liu H."/>
            <person name="Zhao H."/>
            <person name="Xu D."/>
            <person name="Zhang Y."/>
        </authorList>
    </citation>
    <scope>NUCLEOTIDE SEQUENCE [LARGE SCALE GENOMIC DNA]</scope>
    <source>
        <strain evidence="2">cv. Yunnan</strain>
    </source>
</reference>